<proteinExistence type="predicted"/>
<dbReference type="InterPro" id="IPR025737">
    <property type="entry name" value="FApF"/>
</dbReference>
<dbReference type="EMBL" id="MAAO01000006">
    <property type="protein sequence ID" value="OUR97129.1"/>
    <property type="molecule type" value="Genomic_DNA"/>
</dbReference>
<reference evidence="2" key="1">
    <citation type="journal article" date="2017" name="Proc. Natl. Acad. Sci. U.S.A.">
        <title>Simulation of Deepwater Horizon oil plume reveals substrate specialization within a complex community of hydrocarbon-degraders.</title>
        <authorList>
            <person name="Hu P."/>
            <person name="Dubinsky E.A."/>
            <person name="Probst A.J."/>
            <person name="Wang J."/>
            <person name="Sieber C.M.K."/>
            <person name="Tom L.M."/>
            <person name="Gardinali P."/>
            <person name="Banfield J.F."/>
            <person name="Atlas R.M."/>
            <person name="Andersen G.L."/>
        </authorList>
    </citation>
    <scope>NUCLEOTIDE SEQUENCE [LARGE SCALE GENOMIC DNA]</scope>
</reference>
<organism evidence="1 2">
    <name type="scientific">Halobacteriovorax marinus</name>
    <dbReference type="NCBI Taxonomy" id="97084"/>
    <lineage>
        <taxon>Bacteria</taxon>
        <taxon>Pseudomonadati</taxon>
        <taxon>Bdellovibrionota</taxon>
        <taxon>Bacteriovoracia</taxon>
        <taxon>Bacteriovoracales</taxon>
        <taxon>Halobacteriovoraceae</taxon>
        <taxon>Halobacteriovorax</taxon>
    </lineage>
</organism>
<accession>A0A1Y5FDT5</accession>
<gene>
    <name evidence="1" type="ORF">A9Q84_12435</name>
</gene>
<evidence type="ECO:0000313" key="1">
    <source>
        <dbReference type="EMBL" id="OUR97129.1"/>
    </source>
</evidence>
<sequence length="287" mass="32805">MKLIFLIFLILLVFIPNTLAHQPVMDMAPRWEEGYGFQVRSEYSKVHKQINKDKSVSTDPKQVQKVHRTWLEGVYTFKRWLRTSFKIPYISKEKTILENGVYAKKTGKGLGDLTLGLLLKNYTNLGSKTWNWAITPSFRLPTGNTSGNFAVSDGSFDMGVSFSTSIETEYIFQFYDLFFWKNGRGKKGANEGDVIGLDINVGIHPYHQNLNNRGVFLLLDMSLRHQNQGQQIGNVTGGTKLFIGPIIMFYQRNWMYRLEYSLAVYEKSYGTQFSRGNKLSLGAGVTF</sequence>
<protein>
    <submittedName>
        <fullName evidence="1">Uncharacterized protein</fullName>
    </submittedName>
</protein>
<dbReference type="Pfam" id="PF13557">
    <property type="entry name" value="Phenol_MetA_deg"/>
    <property type="match status" value="1"/>
</dbReference>
<evidence type="ECO:0000313" key="2">
    <source>
        <dbReference type="Proteomes" id="UP000196531"/>
    </source>
</evidence>
<dbReference type="AlphaFoldDB" id="A0A1Y5FDT5"/>
<comment type="caution">
    <text evidence="1">The sequence shown here is derived from an EMBL/GenBank/DDBJ whole genome shotgun (WGS) entry which is preliminary data.</text>
</comment>
<name>A0A1Y5FDT5_9BACT</name>
<dbReference type="Proteomes" id="UP000196531">
    <property type="component" value="Unassembled WGS sequence"/>
</dbReference>